<feature type="transmembrane region" description="Helical" evidence="5">
    <location>
        <begin position="39"/>
        <end position="59"/>
    </location>
</feature>
<keyword evidence="7" id="KW-1185">Reference proteome</keyword>
<dbReference type="OrthoDB" id="5523261at2"/>
<sequence length="143" mass="16347">MKNKFIQCGFIGWTIELFATSLGNYHKNGDKRLMGNTSLLMFPIYGMAAAMAPVGKLLCKRNMLVRGTVYMTMIFAAEYSTGWFLRRLGVCPWDYSDAPLNVDGLIRLDYAPAWFAAGLIFEQNTCKEIRKEYKEACRSKKKF</sequence>
<reference evidence="6 7" key="1">
    <citation type="submission" date="2019-02" db="EMBL/GenBank/DDBJ databases">
        <title>Genomic Encyclopedia of Type Strains, Phase IV (KMG-IV): sequencing the most valuable type-strain genomes for metagenomic binning, comparative biology and taxonomic classification.</title>
        <authorList>
            <person name="Goeker M."/>
        </authorList>
    </citation>
    <scope>NUCLEOTIDE SEQUENCE [LARGE SCALE GENOMIC DNA]</scope>
    <source>
        <strain evidence="6 7">DSM 29486</strain>
    </source>
</reference>
<organism evidence="6 7">
    <name type="scientific">Cuneatibacter caecimuris</name>
    <dbReference type="NCBI Taxonomy" id="1796618"/>
    <lineage>
        <taxon>Bacteria</taxon>
        <taxon>Bacillati</taxon>
        <taxon>Bacillota</taxon>
        <taxon>Clostridia</taxon>
        <taxon>Lachnospirales</taxon>
        <taxon>Lachnospiraceae</taxon>
        <taxon>Cuneatibacter</taxon>
    </lineage>
</organism>
<dbReference type="PANTHER" id="PTHR31746:SF2">
    <property type="entry name" value="TRANSMEMBRANE PROTEIN 229A"/>
    <property type="match status" value="1"/>
</dbReference>
<keyword evidence="2 5" id="KW-0812">Transmembrane</keyword>
<evidence type="ECO:0000256" key="2">
    <source>
        <dbReference type="ARBA" id="ARBA00022692"/>
    </source>
</evidence>
<dbReference type="PANTHER" id="PTHR31746">
    <property type="entry name" value="TRANSMEMBRANE PROTEIN 229 FAMILY MEMBER"/>
    <property type="match status" value="1"/>
</dbReference>
<gene>
    <name evidence="6" type="ORF">EV209_3155</name>
</gene>
<comment type="subcellular location">
    <subcellularLocation>
        <location evidence="1">Membrane</location>
        <topology evidence="1">Multi-pass membrane protein</topology>
    </subcellularLocation>
</comment>
<dbReference type="EMBL" id="SGXF01000010">
    <property type="protein sequence ID" value="RZS92037.1"/>
    <property type="molecule type" value="Genomic_DNA"/>
</dbReference>
<accession>A0A4Q7NXS6</accession>
<dbReference type="Proteomes" id="UP000292927">
    <property type="component" value="Unassembled WGS sequence"/>
</dbReference>
<proteinExistence type="predicted"/>
<dbReference type="Pfam" id="PF06541">
    <property type="entry name" value="ABC_trans_CmpB"/>
    <property type="match status" value="1"/>
</dbReference>
<dbReference type="GO" id="GO:0016020">
    <property type="term" value="C:membrane"/>
    <property type="evidence" value="ECO:0007669"/>
    <property type="project" value="UniProtKB-SubCell"/>
</dbReference>
<evidence type="ECO:0000256" key="4">
    <source>
        <dbReference type="ARBA" id="ARBA00023136"/>
    </source>
</evidence>
<comment type="caution">
    <text evidence="6">The sequence shown here is derived from an EMBL/GenBank/DDBJ whole genome shotgun (WGS) entry which is preliminary data.</text>
</comment>
<evidence type="ECO:0000256" key="5">
    <source>
        <dbReference type="SAM" id="Phobius"/>
    </source>
</evidence>
<evidence type="ECO:0000256" key="3">
    <source>
        <dbReference type="ARBA" id="ARBA00022989"/>
    </source>
</evidence>
<keyword evidence="4 5" id="KW-0472">Membrane</keyword>
<protein>
    <submittedName>
        <fullName evidence="6">Putative ABC transporter type IV</fullName>
    </submittedName>
</protein>
<dbReference type="InterPro" id="IPR010540">
    <property type="entry name" value="CmpB_TMEM229"/>
</dbReference>
<dbReference type="AlphaFoldDB" id="A0A4Q7NXS6"/>
<name>A0A4Q7NXS6_9FIRM</name>
<evidence type="ECO:0000256" key="1">
    <source>
        <dbReference type="ARBA" id="ARBA00004141"/>
    </source>
</evidence>
<dbReference type="RefSeq" id="WP_130436385.1">
    <property type="nucleotide sequence ID" value="NZ_SGXF01000010.1"/>
</dbReference>
<evidence type="ECO:0000313" key="7">
    <source>
        <dbReference type="Proteomes" id="UP000292927"/>
    </source>
</evidence>
<keyword evidence="3 5" id="KW-1133">Transmembrane helix</keyword>
<evidence type="ECO:0000313" key="6">
    <source>
        <dbReference type="EMBL" id="RZS92037.1"/>
    </source>
</evidence>